<keyword evidence="3" id="KW-1185">Reference proteome</keyword>
<dbReference type="SUPFAM" id="SSF101874">
    <property type="entry name" value="YceI-like"/>
    <property type="match status" value="1"/>
</dbReference>
<comment type="caution">
    <text evidence="2">The sequence shown here is derived from an EMBL/GenBank/DDBJ whole genome shotgun (WGS) entry which is preliminary data.</text>
</comment>
<protein>
    <submittedName>
        <fullName evidence="2">YceI family protein</fullName>
    </submittedName>
</protein>
<name>A0A6N6MD34_9FLAO</name>
<gene>
    <name evidence="2" type="ORF">F6U93_12415</name>
</gene>
<sequence>MKKNLSILILLITITAGFTSCKDKTKEAEITEAEAPVVVDETENIEVYNVVPKESSIEWKGTKPTGEHFGTIAIQEGTIERSTTDGVVAGSITIDMNSIVVKDIPAEEEGNAKLLGHLKNEDFFDVENNPTSTFEITELVKSEGKNILSGNLTIKGITHNISIPVSVDYTDNSATITSEAFTIDRTKWDIKYGSKSIFDNLGDKFISDDIEFKIVVKAAKA</sequence>
<reference evidence="2 3" key="1">
    <citation type="submission" date="2019-09" db="EMBL/GenBank/DDBJ databases">
        <authorList>
            <person name="Cao W.R."/>
        </authorList>
    </citation>
    <scope>NUCLEOTIDE SEQUENCE [LARGE SCALE GENOMIC DNA]</scope>
    <source>
        <strain evidence="2 3">B1N29</strain>
    </source>
</reference>
<dbReference type="AlphaFoldDB" id="A0A6N6MD34"/>
<proteinExistence type="predicted"/>
<evidence type="ECO:0000313" key="3">
    <source>
        <dbReference type="Proteomes" id="UP000441333"/>
    </source>
</evidence>
<dbReference type="PROSITE" id="PS51257">
    <property type="entry name" value="PROKAR_LIPOPROTEIN"/>
    <property type="match status" value="1"/>
</dbReference>
<dbReference type="Proteomes" id="UP000441333">
    <property type="component" value="Unassembled WGS sequence"/>
</dbReference>
<dbReference type="PANTHER" id="PTHR34406:SF1">
    <property type="entry name" value="PROTEIN YCEI"/>
    <property type="match status" value="1"/>
</dbReference>
<dbReference type="Gene3D" id="2.40.128.110">
    <property type="entry name" value="Lipid/polyisoprenoid-binding, YceI-like"/>
    <property type="match status" value="1"/>
</dbReference>
<dbReference type="Pfam" id="PF04264">
    <property type="entry name" value="YceI"/>
    <property type="match status" value="1"/>
</dbReference>
<dbReference type="InterPro" id="IPR036761">
    <property type="entry name" value="TTHA0802/YceI-like_sf"/>
</dbReference>
<dbReference type="InterPro" id="IPR007372">
    <property type="entry name" value="Lipid/polyisoprenoid-bd_YceI"/>
</dbReference>
<dbReference type="RefSeq" id="WP_150940285.1">
    <property type="nucleotide sequence ID" value="NZ_WAAT01000050.1"/>
</dbReference>
<dbReference type="EMBL" id="WAAT01000050">
    <property type="protein sequence ID" value="KAB1067215.1"/>
    <property type="molecule type" value="Genomic_DNA"/>
</dbReference>
<dbReference type="PANTHER" id="PTHR34406">
    <property type="entry name" value="PROTEIN YCEI"/>
    <property type="match status" value="1"/>
</dbReference>
<dbReference type="SMART" id="SM00867">
    <property type="entry name" value="YceI"/>
    <property type="match status" value="1"/>
</dbReference>
<evidence type="ECO:0000313" key="2">
    <source>
        <dbReference type="EMBL" id="KAB1067215.1"/>
    </source>
</evidence>
<organism evidence="2 3">
    <name type="scientific">Pseudotamlana haliotis</name>
    <dbReference type="NCBI Taxonomy" id="2614804"/>
    <lineage>
        <taxon>Bacteria</taxon>
        <taxon>Pseudomonadati</taxon>
        <taxon>Bacteroidota</taxon>
        <taxon>Flavobacteriia</taxon>
        <taxon>Flavobacteriales</taxon>
        <taxon>Flavobacteriaceae</taxon>
        <taxon>Pseudotamlana</taxon>
    </lineage>
</organism>
<evidence type="ECO:0000259" key="1">
    <source>
        <dbReference type="SMART" id="SM00867"/>
    </source>
</evidence>
<accession>A0A6N6MD34</accession>
<feature type="domain" description="Lipid/polyisoprenoid-binding YceI-like" evidence="1">
    <location>
        <begin position="47"/>
        <end position="219"/>
    </location>
</feature>